<feature type="region of interest" description="Disordered" evidence="1">
    <location>
        <begin position="59"/>
        <end position="86"/>
    </location>
</feature>
<dbReference type="EMBL" id="JAAARO010000011">
    <property type="protein sequence ID" value="KAF5740852.1"/>
    <property type="molecule type" value="Genomic_DNA"/>
</dbReference>
<dbReference type="AlphaFoldDB" id="A0A7J7D3E5"/>
<evidence type="ECO:0000313" key="2">
    <source>
        <dbReference type="EMBL" id="KAF5740852.1"/>
    </source>
</evidence>
<feature type="compositionally biased region" description="Low complexity" evidence="1">
    <location>
        <begin position="60"/>
        <end position="72"/>
    </location>
</feature>
<protein>
    <submittedName>
        <fullName evidence="2">Uncharacterized protein</fullName>
    </submittedName>
</protein>
<name>A0A7J7D3E5_TRIWF</name>
<reference evidence="2 3" key="1">
    <citation type="journal article" date="2020" name="Nat. Commun.">
        <title>Genome of Tripterygium wilfordii and identification of cytochrome P450 involved in triptolide biosynthesis.</title>
        <authorList>
            <person name="Tu L."/>
            <person name="Su P."/>
            <person name="Zhang Z."/>
            <person name="Gao L."/>
            <person name="Wang J."/>
            <person name="Hu T."/>
            <person name="Zhou J."/>
            <person name="Zhang Y."/>
            <person name="Zhao Y."/>
            <person name="Liu Y."/>
            <person name="Song Y."/>
            <person name="Tong Y."/>
            <person name="Lu Y."/>
            <person name="Yang J."/>
            <person name="Xu C."/>
            <person name="Jia M."/>
            <person name="Peters R.J."/>
            <person name="Huang L."/>
            <person name="Gao W."/>
        </authorList>
    </citation>
    <scope>NUCLEOTIDE SEQUENCE [LARGE SCALE GENOMIC DNA]</scope>
    <source>
        <strain evidence="3">cv. XIE 37</strain>
        <tissue evidence="2">Leaf</tissue>
    </source>
</reference>
<dbReference type="PANTHER" id="PTHR35111">
    <property type="entry name" value="F10A5.9-RELATED"/>
    <property type="match status" value="1"/>
</dbReference>
<comment type="caution">
    <text evidence="2">The sequence shown here is derived from an EMBL/GenBank/DDBJ whole genome shotgun (WGS) entry which is preliminary data.</text>
</comment>
<accession>A0A7J7D3E5</accession>
<dbReference type="Proteomes" id="UP000593562">
    <property type="component" value="Unassembled WGS sequence"/>
</dbReference>
<keyword evidence="3" id="KW-1185">Reference proteome</keyword>
<gene>
    <name evidence="2" type="ORF">HS088_TW11G00932</name>
</gene>
<evidence type="ECO:0000256" key="1">
    <source>
        <dbReference type="SAM" id="MobiDB-lite"/>
    </source>
</evidence>
<dbReference type="InParanoid" id="A0A7J7D3E5"/>
<proteinExistence type="predicted"/>
<sequence length="130" mass="14542">MYRPQRDRDRDSFVIQVTGDQACSSSSSGLVSPNKLNLSAMKLFDRLRKLLMRLVFSLPSSSSSRGSSGTSTMQRYSCSERFDPPKNSCSSYYSSQSHYSEAIADCIEFFNKSSSQDGMNLEGRKSDVFV</sequence>
<organism evidence="2 3">
    <name type="scientific">Tripterygium wilfordii</name>
    <name type="common">Thunder God vine</name>
    <dbReference type="NCBI Taxonomy" id="458696"/>
    <lineage>
        <taxon>Eukaryota</taxon>
        <taxon>Viridiplantae</taxon>
        <taxon>Streptophyta</taxon>
        <taxon>Embryophyta</taxon>
        <taxon>Tracheophyta</taxon>
        <taxon>Spermatophyta</taxon>
        <taxon>Magnoliopsida</taxon>
        <taxon>eudicotyledons</taxon>
        <taxon>Gunneridae</taxon>
        <taxon>Pentapetalae</taxon>
        <taxon>rosids</taxon>
        <taxon>fabids</taxon>
        <taxon>Celastrales</taxon>
        <taxon>Celastraceae</taxon>
        <taxon>Tripterygium</taxon>
    </lineage>
</organism>
<dbReference type="PANTHER" id="PTHR35111:SF5">
    <property type="entry name" value="F10A5.9"/>
    <property type="match status" value="1"/>
</dbReference>
<evidence type="ECO:0000313" key="3">
    <source>
        <dbReference type="Proteomes" id="UP000593562"/>
    </source>
</evidence>